<keyword evidence="4" id="KW-0326">Glycosidase</keyword>
<dbReference type="Gene3D" id="3.30.1730.10">
    <property type="entry name" value="AMP nucleoside phosphorylase, N-terminal domain"/>
    <property type="match status" value="1"/>
</dbReference>
<proteinExistence type="inferred from homology"/>
<keyword evidence="5" id="KW-1185">Reference proteome</keyword>
<gene>
    <name evidence="1" type="primary">amn</name>
    <name evidence="4" type="ORF">Q2T77_07000</name>
</gene>
<dbReference type="Gene3D" id="3.40.50.1580">
    <property type="entry name" value="Nucleoside phosphorylase domain"/>
    <property type="match status" value="1"/>
</dbReference>
<dbReference type="InterPro" id="IPR018953">
    <property type="entry name" value="AMP_nucleoside_Pase_N"/>
</dbReference>
<dbReference type="Pfam" id="PF10423">
    <property type="entry name" value="AMNp_N"/>
    <property type="match status" value="1"/>
</dbReference>
<dbReference type="InterPro" id="IPR047039">
    <property type="entry name" value="AMN_phosphorylase"/>
</dbReference>
<evidence type="ECO:0000313" key="4">
    <source>
        <dbReference type="EMBL" id="MDO1532029.1"/>
    </source>
</evidence>
<dbReference type="EC" id="3.2.2.4" evidence="1"/>
<evidence type="ECO:0000256" key="1">
    <source>
        <dbReference type="HAMAP-Rule" id="MF_01932"/>
    </source>
</evidence>
<comment type="caution">
    <text evidence="4">The sequence shown here is derived from an EMBL/GenBank/DDBJ whole genome shotgun (WGS) entry which is preliminary data.</text>
</comment>
<sequence length="505" mass="56442">MPYMPAFIAPARFTDPDAALAQVRLIYNGGLQHLRDAMLRFVAGESLPGRVRACYPFVRVHTHTVSRRTPAANAGLSYGFVSGPGRFETTLTRPDLFSRYYRDQFRLLLENHQVELEIGTSTQPIPIHFSFAENDHIEGTMSAERRALMRDVFDLPDLGAMDDGIANGTYEAKAGEAQPLSLFTAARVDYSLHRLRHYSGTAPEWFQNFVLFTNYQFYIDEFVRLGHEAMTDENSEYIAFIEPGNVITRRRGLAAGSSSMYGELLDGSQGTPPPRLPQMPGYHLVREDCTGISMVNIGVGPANAKTITDHVAVLRPHAWVMLGHCAGLRQGQQLGDYVLAHAYVREDHVLDEELPLWVPIPALSEIQLALEKAVAEVTGTQGTELKKIMRTGTVASTDNRNWELLPGNQPQRRFSQSRAVALDMESATIAANGFRFRVPYGTLLCVSDKPLHGEIKLPGMANQFYRERVEQHLRIGMAAIDILRQEGSSRLHSRKLRSFAEVAFQ</sequence>
<reference evidence="4" key="1">
    <citation type="submission" date="2023-06" db="EMBL/GenBank/DDBJ databases">
        <authorList>
            <person name="Jiang Y."/>
            <person name="Liu Q."/>
        </authorList>
    </citation>
    <scope>NUCLEOTIDE SEQUENCE</scope>
    <source>
        <strain evidence="4">CGMCC 1.12090</strain>
    </source>
</reference>
<dbReference type="EMBL" id="JAUKVY010000004">
    <property type="protein sequence ID" value="MDO1532029.1"/>
    <property type="molecule type" value="Genomic_DNA"/>
</dbReference>
<comment type="catalytic activity">
    <reaction evidence="1">
        <text>AMP + H2O = D-ribose 5-phosphate + adenine</text>
        <dbReference type="Rhea" id="RHEA:20129"/>
        <dbReference type="ChEBI" id="CHEBI:15377"/>
        <dbReference type="ChEBI" id="CHEBI:16708"/>
        <dbReference type="ChEBI" id="CHEBI:78346"/>
        <dbReference type="ChEBI" id="CHEBI:456215"/>
        <dbReference type="EC" id="3.2.2.4"/>
    </reaction>
</comment>
<feature type="domain" description="Nucleoside phosphorylase" evidence="2">
    <location>
        <begin position="292"/>
        <end position="453"/>
    </location>
</feature>
<dbReference type="InterPro" id="IPR011271">
    <property type="entry name" value="AMP_nucleosidase"/>
</dbReference>
<dbReference type="RefSeq" id="WP_286522088.1">
    <property type="nucleotide sequence ID" value="NZ_JAUJZH010000004.1"/>
</dbReference>
<dbReference type="Pfam" id="PF01048">
    <property type="entry name" value="PNP_UDP_1"/>
    <property type="match status" value="1"/>
</dbReference>
<accession>A0ABT8RZD3</accession>
<dbReference type="Proteomes" id="UP001169027">
    <property type="component" value="Unassembled WGS sequence"/>
</dbReference>
<dbReference type="CDD" id="cd17762">
    <property type="entry name" value="AMN"/>
    <property type="match status" value="1"/>
</dbReference>
<organism evidence="4 5">
    <name type="scientific">Variovorax ginsengisoli</name>
    <dbReference type="NCBI Taxonomy" id="363844"/>
    <lineage>
        <taxon>Bacteria</taxon>
        <taxon>Pseudomonadati</taxon>
        <taxon>Pseudomonadota</taxon>
        <taxon>Betaproteobacteria</taxon>
        <taxon>Burkholderiales</taxon>
        <taxon>Comamonadaceae</taxon>
        <taxon>Variovorax</taxon>
    </lineage>
</organism>
<evidence type="ECO:0000313" key="5">
    <source>
        <dbReference type="Proteomes" id="UP001169027"/>
    </source>
</evidence>
<comment type="similarity">
    <text evidence="1">Belongs to the AMP nucleosidase family.</text>
</comment>
<evidence type="ECO:0000259" key="2">
    <source>
        <dbReference type="Pfam" id="PF01048"/>
    </source>
</evidence>
<dbReference type="NCBIfam" id="TIGR01717">
    <property type="entry name" value="AMP-nucleosdse"/>
    <property type="match status" value="1"/>
</dbReference>
<dbReference type="InterPro" id="IPR037109">
    <property type="entry name" value="AMP_N_sf"/>
</dbReference>
<dbReference type="PANTHER" id="PTHR43691:SF6">
    <property type="entry name" value="AMP NUCLEOSIDASE"/>
    <property type="match status" value="1"/>
</dbReference>
<dbReference type="SUPFAM" id="SSF53167">
    <property type="entry name" value="Purine and uridine phosphorylases"/>
    <property type="match status" value="1"/>
</dbReference>
<protein>
    <recommendedName>
        <fullName evidence="1">AMP nucleosidase</fullName>
        <ecNumber evidence="1">3.2.2.4</ecNumber>
    </recommendedName>
</protein>
<dbReference type="NCBIfam" id="NF006142">
    <property type="entry name" value="PRK08292.1"/>
    <property type="match status" value="1"/>
</dbReference>
<dbReference type="HAMAP" id="MF_01932">
    <property type="entry name" value="AMP_nucleosidase"/>
    <property type="match status" value="1"/>
</dbReference>
<keyword evidence="1 4" id="KW-0378">Hydrolase</keyword>
<dbReference type="InterPro" id="IPR035994">
    <property type="entry name" value="Nucleoside_phosphorylase_sf"/>
</dbReference>
<name>A0ABT8RZD3_9BURK</name>
<evidence type="ECO:0000259" key="3">
    <source>
        <dbReference type="Pfam" id="PF10423"/>
    </source>
</evidence>
<comment type="function">
    <text evidence="1">Catalyzes the hydrolysis of the N-glycosidic bond of AMP to form adenine and ribose 5-phosphate. Involved in regulation of AMP concentrations.</text>
</comment>
<feature type="domain" description="AMP nucleoside phosphorylase N-terminal" evidence="3">
    <location>
        <begin position="18"/>
        <end position="176"/>
    </location>
</feature>
<dbReference type="GO" id="GO:0008714">
    <property type="term" value="F:AMP nucleosidase activity"/>
    <property type="evidence" value="ECO:0007669"/>
    <property type="project" value="UniProtKB-EC"/>
</dbReference>
<dbReference type="InterPro" id="IPR000845">
    <property type="entry name" value="Nucleoside_phosphorylase_d"/>
</dbReference>
<dbReference type="PANTHER" id="PTHR43691">
    <property type="entry name" value="URIDINE PHOSPHORYLASE"/>
    <property type="match status" value="1"/>
</dbReference>